<dbReference type="Proteomes" id="UP000813462">
    <property type="component" value="Unassembled WGS sequence"/>
</dbReference>
<feature type="region of interest" description="Disordered" evidence="4">
    <location>
        <begin position="194"/>
        <end position="215"/>
    </location>
</feature>
<feature type="compositionally biased region" description="Polar residues" evidence="4">
    <location>
        <begin position="80"/>
        <end position="89"/>
    </location>
</feature>
<evidence type="ECO:0000256" key="1">
    <source>
        <dbReference type="ARBA" id="ARBA00007626"/>
    </source>
</evidence>
<comment type="similarity">
    <text evidence="1">Belongs to the PPR family. P subfamily.</text>
</comment>
<dbReference type="NCBIfam" id="TIGR00756">
    <property type="entry name" value="PPR"/>
    <property type="match status" value="1"/>
</dbReference>
<dbReference type="InterPro" id="IPR002885">
    <property type="entry name" value="PPR_rpt"/>
</dbReference>
<dbReference type="Pfam" id="PF13041">
    <property type="entry name" value="PPR_2"/>
    <property type="match status" value="1"/>
</dbReference>
<evidence type="ECO:0000313" key="5">
    <source>
        <dbReference type="EMBL" id="KAH7525010.1"/>
    </source>
</evidence>
<reference evidence="5" key="1">
    <citation type="journal article" date="2021" name="Front. Plant Sci.">
        <title>Chromosome-Scale Genome Assembly for Chinese Sour Jujube and Insights Into Its Genome Evolution and Domestication Signature.</title>
        <authorList>
            <person name="Shen L.-Y."/>
            <person name="Luo H."/>
            <person name="Wang X.-L."/>
            <person name="Wang X.-M."/>
            <person name="Qiu X.-J."/>
            <person name="Liu H."/>
            <person name="Zhou S.-S."/>
            <person name="Jia K.-H."/>
            <person name="Nie S."/>
            <person name="Bao Y.-T."/>
            <person name="Zhang R.-G."/>
            <person name="Yun Q.-Z."/>
            <person name="Chai Y.-H."/>
            <person name="Lu J.-Y."/>
            <person name="Li Y."/>
            <person name="Zhao S.-W."/>
            <person name="Mao J.-F."/>
            <person name="Jia S.-G."/>
            <person name="Mao Y.-M."/>
        </authorList>
    </citation>
    <scope>NUCLEOTIDE SEQUENCE</scope>
    <source>
        <strain evidence="5">AT0</strain>
        <tissue evidence="5">Leaf</tissue>
    </source>
</reference>
<sequence length="215" mass="24800">MPWGRWEANDEEDCIPIRPFSPDRSHRSELKPRSFKSLRFPGESFDASSPSSLIMESMPFIAQTQNPEVADSPTPDGKHGSSSKSYIWVNPSSPRASQLRRKSYDASYARMSSFPDQAVEWFEKMPTFGWNFDGCLNVYEEMKAIGARTNLVIYNTLLDAMGRAKRPWQAKKIYKEMTENRFSPNWMPRTYSVHNEKTAQSDELPTNLRLSVERD</sequence>
<evidence type="ECO:0000313" key="6">
    <source>
        <dbReference type="Proteomes" id="UP000813462"/>
    </source>
</evidence>
<organism evidence="5 6">
    <name type="scientific">Ziziphus jujuba var. spinosa</name>
    <dbReference type="NCBI Taxonomy" id="714518"/>
    <lineage>
        <taxon>Eukaryota</taxon>
        <taxon>Viridiplantae</taxon>
        <taxon>Streptophyta</taxon>
        <taxon>Embryophyta</taxon>
        <taxon>Tracheophyta</taxon>
        <taxon>Spermatophyta</taxon>
        <taxon>Magnoliopsida</taxon>
        <taxon>eudicotyledons</taxon>
        <taxon>Gunneridae</taxon>
        <taxon>Pentapetalae</taxon>
        <taxon>rosids</taxon>
        <taxon>fabids</taxon>
        <taxon>Rosales</taxon>
        <taxon>Rhamnaceae</taxon>
        <taxon>Paliureae</taxon>
        <taxon>Ziziphus</taxon>
    </lineage>
</organism>
<dbReference type="PANTHER" id="PTHR47447">
    <property type="entry name" value="OS03G0856100 PROTEIN"/>
    <property type="match status" value="1"/>
</dbReference>
<dbReference type="Gene3D" id="1.25.40.10">
    <property type="entry name" value="Tetratricopeptide repeat domain"/>
    <property type="match status" value="1"/>
</dbReference>
<keyword evidence="2" id="KW-0677">Repeat</keyword>
<feature type="region of interest" description="Disordered" evidence="4">
    <location>
        <begin position="1"/>
        <end position="33"/>
    </location>
</feature>
<evidence type="ECO:0000256" key="2">
    <source>
        <dbReference type="ARBA" id="ARBA00022737"/>
    </source>
</evidence>
<dbReference type="GO" id="GO:0009570">
    <property type="term" value="C:chloroplast stroma"/>
    <property type="evidence" value="ECO:0007669"/>
    <property type="project" value="TreeGrafter"/>
</dbReference>
<feature type="repeat" description="PPR" evidence="3">
    <location>
        <begin position="150"/>
        <end position="184"/>
    </location>
</feature>
<dbReference type="PROSITE" id="PS51375">
    <property type="entry name" value="PPR"/>
    <property type="match status" value="1"/>
</dbReference>
<dbReference type="EMBL" id="JAEACU010000006">
    <property type="protein sequence ID" value="KAH7525010.1"/>
    <property type="molecule type" value="Genomic_DNA"/>
</dbReference>
<accession>A0A978VAS5</accession>
<feature type="compositionally biased region" description="Basic and acidic residues" evidence="4">
    <location>
        <begin position="21"/>
        <end position="32"/>
    </location>
</feature>
<proteinExistence type="inferred from homology"/>
<feature type="region of interest" description="Disordered" evidence="4">
    <location>
        <begin position="65"/>
        <end position="89"/>
    </location>
</feature>
<evidence type="ECO:0000256" key="3">
    <source>
        <dbReference type="PROSITE-ProRule" id="PRU00708"/>
    </source>
</evidence>
<evidence type="ECO:0008006" key="7">
    <source>
        <dbReference type="Google" id="ProtNLM"/>
    </source>
</evidence>
<dbReference type="InterPro" id="IPR011990">
    <property type="entry name" value="TPR-like_helical_dom_sf"/>
</dbReference>
<comment type="caution">
    <text evidence="5">The sequence shown here is derived from an EMBL/GenBank/DDBJ whole genome shotgun (WGS) entry which is preliminary data.</text>
</comment>
<protein>
    <recommendedName>
        <fullName evidence="7">Pentatricopeptide repeat-containing protein</fullName>
    </recommendedName>
</protein>
<evidence type="ECO:0000256" key="4">
    <source>
        <dbReference type="SAM" id="MobiDB-lite"/>
    </source>
</evidence>
<dbReference type="PANTHER" id="PTHR47447:SF12">
    <property type="entry name" value="PENTATRICOPEPTIDE REPEAT-CONTAINING PROTEIN ATP4 HOMOLOG, CHLOROPLASTIC"/>
    <property type="match status" value="1"/>
</dbReference>
<dbReference type="GO" id="GO:0003729">
    <property type="term" value="F:mRNA binding"/>
    <property type="evidence" value="ECO:0007669"/>
    <property type="project" value="TreeGrafter"/>
</dbReference>
<dbReference type="GO" id="GO:0045727">
    <property type="term" value="P:positive regulation of translation"/>
    <property type="evidence" value="ECO:0007669"/>
    <property type="project" value="TreeGrafter"/>
</dbReference>
<dbReference type="AlphaFoldDB" id="A0A978VAS5"/>
<name>A0A978VAS5_ZIZJJ</name>
<gene>
    <name evidence="5" type="ORF">FEM48_Zijuj06G0179800</name>
</gene>
<dbReference type="GO" id="GO:0042134">
    <property type="term" value="F:rRNA primary transcript binding"/>
    <property type="evidence" value="ECO:0007669"/>
    <property type="project" value="TreeGrafter"/>
</dbReference>